<feature type="domain" description="Nucleoside phosphorylase" evidence="1">
    <location>
        <begin position="58"/>
        <end position="191"/>
    </location>
</feature>
<dbReference type="CDD" id="cd17768">
    <property type="entry name" value="adenosylhopane_nucleosidase_HpnG-like"/>
    <property type="match status" value="1"/>
</dbReference>
<name>A0A2J7TL18_METSI</name>
<organism evidence="2 3">
    <name type="scientific">Methylocella silvestris</name>
    <dbReference type="NCBI Taxonomy" id="199596"/>
    <lineage>
        <taxon>Bacteria</taxon>
        <taxon>Pseudomonadati</taxon>
        <taxon>Pseudomonadota</taxon>
        <taxon>Alphaproteobacteria</taxon>
        <taxon>Hyphomicrobiales</taxon>
        <taxon>Beijerinckiaceae</taxon>
        <taxon>Methylocella</taxon>
    </lineage>
</organism>
<dbReference type="SUPFAM" id="SSF53167">
    <property type="entry name" value="Purine and uridine phosphorylases"/>
    <property type="match status" value="1"/>
</dbReference>
<reference evidence="2 3" key="1">
    <citation type="submission" date="2017-10" db="EMBL/GenBank/DDBJ databases">
        <title>Genome announcement of Methylocella silvestris TVC from permafrost.</title>
        <authorList>
            <person name="Wang J."/>
            <person name="Geng K."/>
            <person name="Ul-Haque F."/>
            <person name="Crombie A.T."/>
            <person name="Street L.E."/>
            <person name="Wookey P.A."/>
            <person name="Murrell J.C."/>
            <person name="Pratscher J."/>
        </authorList>
    </citation>
    <scope>NUCLEOTIDE SEQUENCE [LARGE SCALE GENOMIC DNA]</scope>
    <source>
        <strain evidence="2 3">TVC</strain>
    </source>
</reference>
<evidence type="ECO:0000313" key="3">
    <source>
        <dbReference type="Proteomes" id="UP000236286"/>
    </source>
</evidence>
<dbReference type="GO" id="GO:0008782">
    <property type="term" value="F:adenosylhomocysteine nucleosidase activity"/>
    <property type="evidence" value="ECO:0007669"/>
    <property type="project" value="TreeGrafter"/>
</dbReference>
<comment type="caution">
    <text evidence="2">The sequence shown here is derived from an EMBL/GenBank/DDBJ whole genome shotgun (WGS) entry which is preliminary data.</text>
</comment>
<dbReference type="Gene3D" id="3.40.50.1580">
    <property type="entry name" value="Nucleoside phosphorylase domain"/>
    <property type="match status" value="1"/>
</dbReference>
<dbReference type="PANTHER" id="PTHR46832:SF1">
    <property type="entry name" value="5'-METHYLTHIOADENOSINE_S-ADENOSYLHOMOCYSTEINE NUCLEOSIDASE"/>
    <property type="match status" value="1"/>
</dbReference>
<dbReference type="GO" id="GO:0005829">
    <property type="term" value="C:cytosol"/>
    <property type="evidence" value="ECO:0007669"/>
    <property type="project" value="TreeGrafter"/>
</dbReference>
<gene>
    <name evidence="2" type="ORF">CR492_00520</name>
</gene>
<evidence type="ECO:0000259" key="1">
    <source>
        <dbReference type="Pfam" id="PF01048"/>
    </source>
</evidence>
<dbReference type="OrthoDB" id="7357315at2"/>
<dbReference type="InterPro" id="IPR017831">
    <property type="entry name" value="Hopanoid-assoc_phosphoryl_HpnG"/>
</dbReference>
<dbReference type="EMBL" id="PDZR01000001">
    <property type="protein sequence ID" value="PNG27464.1"/>
    <property type="molecule type" value="Genomic_DNA"/>
</dbReference>
<proteinExistence type="predicted"/>
<protein>
    <submittedName>
        <fullName evidence="2">Phosphorylase</fullName>
    </submittedName>
</protein>
<dbReference type="AlphaFoldDB" id="A0A2J7TL18"/>
<dbReference type="Pfam" id="PF01048">
    <property type="entry name" value="PNP_UDP_1"/>
    <property type="match status" value="1"/>
</dbReference>
<dbReference type="RefSeq" id="WP_102841771.1">
    <property type="nucleotide sequence ID" value="NZ_PDZR01000001.1"/>
</dbReference>
<dbReference type="Proteomes" id="UP000236286">
    <property type="component" value="Unassembled WGS sequence"/>
</dbReference>
<dbReference type="InterPro" id="IPR000845">
    <property type="entry name" value="Nucleoside_phosphorylase_d"/>
</dbReference>
<dbReference type="InterPro" id="IPR035994">
    <property type="entry name" value="Nucleoside_phosphorylase_sf"/>
</dbReference>
<sequence length="253" mass="25962">MALSGADGRRGQRPGRIIAVTGLKAEAKIAAGEGVHVIAGGGDGARLRRDIEAAAPEASAIVSFGVAGGLAPGLQRGALFVARKIIAEDGSFFDADPDWSLALRAALGAAMADFAGVDAAVAGIEAKRALHLRTGAHLVDMESHIAADVAGRLGIPFAAVRAVADPAERQLPHAALVAMRPDGGLALGALTRSLARDPRQIPHLVHTARDARAAFKSLLRGRKMLAVGFALPDFVELVLNMPAEDELGGPLPV</sequence>
<evidence type="ECO:0000313" key="2">
    <source>
        <dbReference type="EMBL" id="PNG27464.1"/>
    </source>
</evidence>
<dbReference type="GO" id="GO:0009116">
    <property type="term" value="P:nucleoside metabolic process"/>
    <property type="evidence" value="ECO:0007669"/>
    <property type="project" value="InterPro"/>
</dbReference>
<dbReference type="PANTHER" id="PTHR46832">
    <property type="entry name" value="5'-METHYLTHIOADENOSINE/S-ADENOSYLHOMOCYSTEINE NUCLEOSIDASE"/>
    <property type="match status" value="1"/>
</dbReference>
<dbReference type="GO" id="GO:0019284">
    <property type="term" value="P:L-methionine salvage from S-adenosylmethionine"/>
    <property type="evidence" value="ECO:0007669"/>
    <property type="project" value="TreeGrafter"/>
</dbReference>
<dbReference type="NCBIfam" id="TIGR03468">
    <property type="entry name" value="HpnG"/>
    <property type="match status" value="1"/>
</dbReference>
<dbReference type="GO" id="GO:0008930">
    <property type="term" value="F:methylthioadenosine nucleosidase activity"/>
    <property type="evidence" value="ECO:0007669"/>
    <property type="project" value="TreeGrafter"/>
</dbReference>
<accession>A0A2J7TL18</accession>